<organism evidence="2 3">
    <name type="scientific">Amycolatopsis speibonae</name>
    <dbReference type="NCBI Taxonomy" id="1450224"/>
    <lineage>
        <taxon>Bacteria</taxon>
        <taxon>Bacillati</taxon>
        <taxon>Actinomycetota</taxon>
        <taxon>Actinomycetes</taxon>
        <taxon>Pseudonocardiales</taxon>
        <taxon>Pseudonocardiaceae</taxon>
        <taxon>Amycolatopsis</taxon>
    </lineage>
</organism>
<sequence length="41" mass="4442">MRKRDGFGGLAVLLVLIAMIVLVTALLVFGVMAATNYLPRH</sequence>
<dbReference type="RefSeq" id="WP_378237895.1">
    <property type="nucleotide sequence ID" value="NZ_JBHRWK010000012.1"/>
</dbReference>
<dbReference type="Proteomes" id="UP001595645">
    <property type="component" value="Unassembled WGS sequence"/>
</dbReference>
<gene>
    <name evidence="2" type="ORF">ACFOSH_07235</name>
</gene>
<reference evidence="3" key="1">
    <citation type="journal article" date="2019" name="Int. J. Syst. Evol. Microbiol.">
        <title>The Global Catalogue of Microorganisms (GCM) 10K type strain sequencing project: providing services to taxonomists for standard genome sequencing and annotation.</title>
        <authorList>
            <consortium name="The Broad Institute Genomics Platform"/>
            <consortium name="The Broad Institute Genome Sequencing Center for Infectious Disease"/>
            <person name="Wu L."/>
            <person name="Ma J."/>
        </authorList>
    </citation>
    <scope>NUCLEOTIDE SEQUENCE [LARGE SCALE GENOMIC DNA]</scope>
    <source>
        <strain evidence="3">CGMCC 4.7676</strain>
    </source>
</reference>
<keyword evidence="1" id="KW-0472">Membrane</keyword>
<evidence type="ECO:0000313" key="3">
    <source>
        <dbReference type="Proteomes" id="UP001595645"/>
    </source>
</evidence>
<keyword evidence="1" id="KW-1133">Transmembrane helix</keyword>
<keyword evidence="1" id="KW-0812">Transmembrane</keyword>
<name>A0ABV7NT34_9PSEU</name>
<comment type="caution">
    <text evidence="2">The sequence shown here is derived from an EMBL/GenBank/DDBJ whole genome shotgun (WGS) entry which is preliminary data.</text>
</comment>
<keyword evidence="3" id="KW-1185">Reference proteome</keyword>
<protein>
    <submittedName>
        <fullName evidence="2">Uncharacterized protein</fullName>
    </submittedName>
</protein>
<feature type="transmembrane region" description="Helical" evidence="1">
    <location>
        <begin position="7"/>
        <end position="34"/>
    </location>
</feature>
<proteinExistence type="predicted"/>
<evidence type="ECO:0000313" key="2">
    <source>
        <dbReference type="EMBL" id="MFC3449223.1"/>
    </source>
</evidence>
<evidence type="ECO:0000256" key="1">
    <source>
        <dbReference type="SAM" id="Phobius"/>
    </source>
</evidence>
<accession>A0ABV7NT34</accession>
<dbReference type="EMBL" id="JBHRWK010000012">
    <property type="protein sequence ID" value="MFC3449223.1"/>
    <property type="molecule type" value="Genomic_DNA"/>
</dbReference>